<dbReference type="PANTHER" id="PTHR46558">
    <property type="entry name" value="TRACRIPTIONAL REGULATORY PROTEIN-RELATED-RELATED"/>
    <property type="match status" value="1"/>
</dbReference>
<proteinExistence type="predicted"/>
<dbReference type="InterPro" id="IPR010982">
    <property type="entry name" value="Lambda_DNA-bd_dom_sf"/>
</dbReference>
<evidence type="ECO:0000313" key="3">
    <source>
        <dbReference type="EMBL" id="VYT82221.1"/>
    </source>
</evidence>
<dbReference type="SMART" id="SM00530">
    <property type="entry name" value="HTH_XRE"/>
    <property type="match status" value="1"/>
</dbReference>
<gene>
    <name evidence="3" type="ORF">RGLFYP36_03284</name>
</gene>
<accession>A0A6N2ZS46</accession>
<dbReference type="PANTHER" id="PTHR46558:SF4">
    <property type="entry name" value="DNA-BIDING PHAGE PROTEIN"/>
    <property type="match status" value="1"/>
</dbReference>
<name>A0A6N2ZS46_MEDGN</name>
<sequence>MNERIKELRKAIGITQQELADKLGLKRNTIATYEIGKAVPSDRVISDLCNKYSVNEEWLRNGTGEMFKQPSDEIGYYVEDLLEYDGHGNPFYDMIIEMMKKYQELDEKSKTVIREYFKSVGSGLNEKRED</sequence>
<dbReference type="RefSeq" id="WP_156733734.1">
    <property type="nucleotide sequence ID" value="NZ_CACRUU010000029.1"/>
</dbReference>
<evidence type="ECO:0000256" key="1">
    <source>
        <dbReference type="ARBA" id="ARBA00023125"/>
    </source>
</evidence>
<dbReference type="GO" id="GO:0003677">
    <property type="term" value="F:DNA binding"/>
    <property type="evidence" value="ECO:0007669"/>
    <property type="project" value="UniProtKB-KW"/>
</dbReference>
<evidence type="ECO:0000259" key="2">
    <source>
        <dbReference type="PROSITE" id="PS50943"/>
    </source>
</evidence>
<dbReference type="PROSITE" id="PS50943">
    <property type="entry name" value="HTH_CROC1"/>
    <property type="match status" value="1"/>
</dbReference>
<dbReference type="Gene3D" id="1.10.260.40">
    <property type="entry name" value="lambda repressor-like DNA-binding domains"/>
    <property type="match status" value="1"/>
</dbReference>
<dbReference type="AlphaFoldDB" id="A0A6N2ZS46"/>
<keyword evidence="1" id="KW-0238">DNA-binding</keyword>
<dbReference type="SUPFAM" id="SSF47413">
    <property type="entry name" value="lambda repressor-like DNA-binding domains"/>
    <property type="match status" value="1"/>
</dbReference>
<feature type="domain" description="HTH cro/C1-type" evidence="2">
    <location>
        <begin position="5"/>
        <end position="59"/>
    </location>
</feature>
<dbReference type="Pfam" id="PF01381">
    <property type="entry name" value="HTH_3"/>
    <property type="match status" value="1"/>
</dbReference>
<protein>
    <submittedName>
        <fullName evidence="3">Helix-turn-helix domain protein</fullName>
    </submittedName>
</protein>
<dbReference type="EMBL" id="CACRUU010000029">
    <property type="protein sequence ID" value="VYT82221.1"/>
    <property type="molecule type" value="Genomic_DNA"/>
</dbReference>
<organism evidence="3">
    <name type="scientific">Mediterraneibacter gnavus</name>
    <name type="common">Ruminococcus gnavus</name>
    <dbReference type="NCBI Taxonomy" id="33038"/>
    <lineage>
        <taxon>Bacteria</taxon>
        <taxon>Bacillati</taxon>
        <taxon>Bacillota</taxon>
        <taxon>Clostridia</taxon>
        <taxon>Lachnospirales</taxon>
        <taxon>Lachnospiraceae</taxon>
        <taxon>Mediterraneibacter</taxon>
    </lineage>
</organism>
<dbReference type="CDD" id="cd00093">
    <property type="entry name" value="HTH_XRE"/>
    <property type="match status" value="1"/>
</dbReference>
<dbReference type="InterPro" id="IPR001387">
    <property type="entry name" value="Cro/C1-type_HTH"/>
</dbReference>
<reference evidence="3" key="1">
    <citation type="submission" date="2019-11" db="EMBL/GenBank/DDBJ databases">
        <authorList>
            <person name="Feng L."/>
        </authorList>
    </citation>
    <scope>NUCLEOTIDE SEQUENCE</scope>
    <source>
        <strain evidence="3">RgnavusLFYP36</strain>
    </source>
</reference>